<keyword evidence="11" id="KW-1185">Reference proteome</keyword>
<feature type="transmembrane region" description="Helical" evidence="8">
    <location>
        <begin position="161"/>
        <end position="180"/>
    </location>
</feature>
<proteinExistence type="predicted"/>
<dbReference type="InterPro" id="IPR000276">
    <property type="entry name" value="GPCR_Rhodpsn"/>
</dbReference>
<dbReference type="PRINTS" id="PR00237">
    <property type="entry name" value="GPCRRHODOPSN"/>
</dbReference>
<evidence type="ECO:0000256" key="4">
    <source>
        <dbReference type="ARBA" id="ARBA00023040"/>
    </source>
</evidence>
<feature type="transmembrane region" description="Helical" evidence="8">
    <location>
        <begin position="44"/>
        <end position="69"/>
    </location>
</feature>
<dbReference type="PROSITE" id="PS50262">
    <property type="entry name" value="G_PROTEIN_RECEP_F1_2"/>
    <property type="match status" value="1"/>
</dbReference>
<dbReference type="InterPro" id="IPR017452">
    <property type="entry name" value="GPCR_Rhodpsn_7TM"/>
</dbReference>
<dbReference type="Pfam" id="PF00001">
    <property type="entry name" value="7tm_1"/>
    <property type="match status" value="1"/>
</dbReference>
<keyword evidence="2 8" id="KW-0812">Transmembrane</keyword>
<keyword evidence="5 8" id="KW-0472">Membrane</keyword>
<dbReference type="SUPFAM" id="SSF81321">
    <property type="entry name" value="Family A G protein-coupled receptor-like"/>
    <property type="match status" value="1"/>
</dbReference>
<feature type="transmembrane region" description="Helical" evidence="8">
    <location>
        <begin position="269"/>
        <end position="289"/>
    </location>
</feature>
<keyword evidence="6" id="KW-0675">Receptor</keyword>
<dbReference type="Proteomes" id="UP000245119">
    <property type="component" value="Linkage Group LG1"/>
</dbReference>
<dbReference type="PANTHER" id="PTHR45695">
    <property type="entry name" value="LEUCOKININ RECEPTOR-RELATED"/>
    <property type="match status" value="1"/>
</dbReference>
<evidence type="ECO:0000256" key="2">
    <source>
        <dbReference type="ARBA" id="ARBA00022692"/>
    </source>
</evidence>
<accession>A0A2T7PY73</accession>
<evidence type="ECO:0000256" key="7">
    <source>
        <dbReference type="ARBA" id="ARBA00023224"/>
    </source>
</evidence>
<keyword evidence="7" id="KW-0807">Transducer</keyword>
<evidence type="ECO:0000256" key="6">
    <source>
        <dbReference type="ARBA" id="ARBA00023170"/>
    </source>
</evidence>
<dbReference type="Gene3D" id="1.20.1070.10">
    <property type="entry name" value="Rhodopsin 7-helix transmembrane proteins"/>
    <property type="match status" value="1"/>
</dbReference>
<evidence type="ECO:0000313" key="11">
    <source>
        <dbReference type="Proteomes" id="UP000245119"/>
    </source>
</evidence>
<gene>
    <name evidence="10" type="ORF">C0Q70_00987</name>
</gene>
<comment type="subcellular location">
    <subcellularLocation>
        <location evidence="1">Membrane</location>
        <topology evidence="1">Multi-pass membrane protein</topology>
    </subcellularLocation>
</comment>
<name>A0A2T7PY73_POMCA</name>
<dbReference type="PANTHER" id="PTHR45695:SF9">
    <property type="entry name" value="LEUCOKININ RECEPTOR"/>
    <property type="match status" value="1"/>
</dbReference>
<evidence type="ECO:0000256" key="1">
    <source>
        <dbReference type="ARBA" id="ARBA00004141"/>
    </source>
</evidence>
<feature type="transmembrane region" description="Helical" evidence="8">
    <location>
        <begin position="206"/>
        <end position="232"/>
    </location>
</feature>
<reference evidence="10 11" key="1">
    <citation type="submission" date="2018-04" db="EMBL/GenBank/DDBJ databases">
        <title>The genome of golden apple snail Pomacea canaliculata provides insight into stress tolerance and invasive adaptation.</title>
        <authorList>
            <person name="Liu C."/>
            <person name="Liu B."/>
            <person name="Ren Y."/>
            <person name="Zhang Y."/>
            <person name="Wang H."/>
            <person name="Li S."/>
            <person name="Jiang F."/>
            <person name="Yin L."/>
            <person name="Zhang G."/>
            <person name="Qian W."/>
            <person name="Fan W."/>
        </authorList>
    </citation>
    <scope>NUCLEOTIDE SEQUENCE [LARGE SCALE GENOMIC DNA]</scope>
    <source>
        <strain evidence="10">SZHN2017</strain>
        <tissue evidence="10">Muscle</tissue>
    </source>
</reference>
<dbReference type="STRING" id="400727.A0A2T7PY73"/>
<dbReference type="GO" id="GO:0005886">
    <property type="term" value="C:plasma membrane"/>
    <property type="evidence" value="ECO:0007669"/>
    <property type="project" value="TreeGrafter"/>
</dbReference>
<evidence type="ECO:0000256" key="5">
    <source>
        <dbReference type="ARBA" id="ARBA00023136"/>
    </source>
</evidence>
<protein>
    <recommendedName>
        <fullName evidence="9">G-protein coupled receptors family 1 profile domain-containing protein</fullName>
    </recommendedName>
</protein>
<feature type="transmembrane region" description="Helical" evidence="8">
    <location>
        <begin position="309"/>
        <end position="328"/>
    </location>
</feature>
<keyword evidence="3 8" id="KW-1133">Transmembrane helix</keyword>
<dbReference type="OrthoDB" id="5950040at2759"/>
<feature type="transmembrane region" description="Helical" evidence="8">
    <location>
        <begin position="81"/>
        <end position="99"/>
    </location>
</feature>
<evidence type="ECO:0000256" key="8">
    <source>
        <dbReference type="SAM" id="Phobius"/>
    </source>
</evidence>
<dbReference type="CDD" id="cd00637">
    <property type="entry name" value="7tm_classA_rhodopsin-like"/>
    <property type="match status" value="1"/>
</dbReference>
<organism evidence="10 11">
    <name type="scientific">Pomacea canaliculata</name>
    <name type="common">Golden apple snail</name>
    <dbReference type="NCBI Taxonomy" id="400727"/>
    <lineage>
        <taxon>Eukaryota</taxon>
        <taxon>Metazoa</taxon>
        <taxon>Spiralia</taxon>
        <taxon>Lophotrochozoa</taxon>
        <taxon>Mollusca</taxon>
        <taxon>Gastropoda</taxon>
        <taxon>Caenogastropoda</taxon>
        <taxon>Architaenioglossa</taxon>
        <taxon>Ampullarioidea</taxon>
        <taxon>Ampullariidae</taxon>
        <taxon>Pomacea</taxon>
    </lineage>
</organism>
<keyword evidence="4" id="KW-0297">G-protein coupled receptor</keyword>
<feature type="domain" description="G-protein coupled receptors family 1 profile" evidence="9">
    <location>
        <begin position="60"/>
        <end position="325"/>
    </location>
</feature>
<evidence type="ECO:0000313" key="10">
    <source>
        <dbReference type="EMBL" id="PVD38373.1"/>
    </source>
</evidence>
<dbReference type="SMART" id="SM01381">
    <property type="entry name" value="7TM_GPCR_Srsx"/>
    <property type="match status" value="1"/>
</dbReference>
<sequence length="368" mass="41205">MQEIAQKKTDISEVIYNIDLKETTHLVVTSARGDHCHEPVSGEWIFIVIVGLLLLVSVVCNVLVILVIIRNAKLRNPTNILICNLSISDLLLASVVLPQNLHDISHAKNYNEGKLLCRVVYTCPLLCIMTSIYSMMVISYERTQAIVVVSSSKRFTTRTTIIAAGVIWLIAFTFCIPSLYEYSEYTSEDPETNATLYRCGSNGVSYVFTVANGVGLLLVSYIIPLITLLCNYTRILLFFRSMGMFSSQSQQRGQVFQTLYKTRMIVVKMLILVATFFIISWAPYFALLILEKISGISDSLYSDGAINMLRIALAAFSTAYNFCLYVMYNPNFRTGLLVLFGFRQALQCCSVRVSPSIDSDPTQGQPDD</sequence>
<evidence type="ECO:0000256" key="3">
    <source>
        <dbReference type="ARBA" id="ARBA00022989"/>
    </source>
</evidence>
<dbReference type="GO" id="GO:0004930">
    <property type="term" value="F:G protein-coupled receptor activity"/>
    <property type="evidence" value="ECO:0007669"/>
    <property type="project" value="UniProtKB-KW"/>
</dbReference>
<dbReference type="EMBL" id="PZQS01000001">
    <property type="protein sequence ID" value="PVD38373.1"/>
    <property type="molecule type" value="Genomic_DNA"/>
</dbReference>
<dbReference type="AlphaFoldDB" id="A0A2T7PY73"/>
<comment type="caution">
    <text evidence="10">The sequence shown here is derived from an EMBL/GenBank/DDBJ whole genome shotgun (WGS) entry which is preliminary data.</text>
</comment>
<feature type="transmembrane region" description="Helical" evidence="8">
    <location>
        <begin position="119"/>
        <end position="140"/>
    </location>
</feature>
<evidence type="ECO:0000259" key="9">
    <source>
        <dbReference type="PROSITE" id="PS50262"/>
    </source>
</evidence>